<dbReference type="EMBL" id="GBXM01107142">
    <property type="protein sequence ID" value="JAH01435.1"/>
    <property type="molecule type" value="Transcribed_RNA"/>
</dbReference>
<proteinExistence type="predicted"/>
<reference evidence="1" key="1">
    <citation type="submission" date="2014-11" db="EMBL/GenBank/DDBJ databases">
        <authorList>
            <person name="Amaro Gonzalez C."/>
        </authorList>
    </citation>
    <scope>NUCLEOTIDE SEQUENCE</scope>
</reference>
<protein>
    <submittedName>
        <fullName evidence="1">Uncharacterized protein</fullName>
    </submittedName>
</protein>
<evidence type="ECO:0000313" key="1">
    <source>
        <dbReference type="EMBL" id="JAH01435.1"/>
    </source>
</evidence>
<dbReference type="AlphaFoldDB" id="A0A0E9PBM8"/>
<accession>A0A0E9PBM8</accession>
<organism evidence="1">
    <name type="scientific">Anguilla anguilla</name>
    <name type="common">European freshwater eel</name>
    <name type="synonym">Muraena anguilla</name>
    <dbReference type="NCBI Taxonomy" id="7936"/>
    <lineage>
        <taxon>Eukaryota</taxon>
        <taxon>Metazoa</taxon>
        <taxon>Chordata</taxon>
        <taxon>Craniata</taxon>
        <taxon>Vertebrata</taxon>
        <taxon>Euteleostomi</taxon>
        <taxon>Actinopterygii</taxon>
        <taxon>Neopterygii</taxon>
        <taxon>Teleostei</taxon>
        <taxon>Anguilliformes</taxon>
        <taxon>Anguillidae</taxon>
        <taxon>Anguilla</taxon>
    </lineage>
</organism>
<sequence>MKRSLKRLFLNFNNLPSILTILQHHSCFIFKEQMTPIFHPDSVLIRKVNQELQY</sequence>
<name>A0A0E9PBM8_ANGAN</name>
<reference evidence="1" key="2">
    <citation type="journal article" date="2015" name="Fish Shellfish Immunol.">
        <title>Early steps in the European eel (Anguilla anguilla)-Vibrio vulnificus interaction in the gills: Role of the RtxA13 toxin.</title>
        <authorList>
            <person name="Callol A."/>
            <person name="Pajuelo D."/>
            <person name="Ebbesson L."/>
            <person name="Teles M."/>
            <person name="MacKenzie S."/>
            <person name="Amaro C."/>
        </authorList>
    </citation>
    <scope>NUCLEOTIDE SEQUENCE</scope>
</reference>